<feature type="domain" description="TRAF-type" evidence="7">
    <location>
        <begin position="133"/>
        <end position="189"/>
    </location>
</feature>
<evidence type="ECO:0000256" key="3">
    <source>
        <dbReference type="ARBA" id="ARBA00022833"/>
    </source>
</evidence>
<sequence length="605" mass="67708">MEVPDVPNHLRCSICLQHFSSAVSIVPCGHTFCRACLLEHQRTQQSCPACRENITSAIPGHVVNECVSLLEGSCSKCQQKLLVGHLARHLRIECPQTLRQCPHDGCIHTCTPSELEAHIQSCPLKPTFCERCHECLLGSTDLHLCPTEPIKCQGCLQMVLRRDLDRHSVECLRGLVQCKFVHTGCTERVMRGRAAEHVRSQDWLEKHRKLLKDAADSCTEMPHWFEFFDSMVRIVNAAAKEFFPKSPIPQAQRREAEMLGHMLLYAEKKLLAQQKTSSWAFERAGLDRKKLAMFSLLPSEAECKAGATHPALEFLCRVRERATALRQMTVDEVKDDIRRAPEVPRWAGGAGMAMALGMDDVRGDEEPSDADTLDRFEDDEDDDEDALTDASDFIAYDENDDHVRSKTRRPRVMVQSDLELDSELEAASDETEVMDVETDFMKVADRLEGSRKEMKGKVVEKKEEKMDKGKGDSNKKPERQAEKQTPKPEAKPVTPKTPAPKTVDVHDSDSNSESGSDSDGLEALTMSGRPNPLAGGKTVGMKAPVTPKSFDKAKVKSGKPEKSAKNKGATIPVVRIIGSKKSEARKQKREKLRQLEKAKNRKRLI</sequence>
<evidence type="ECO:0000256" key="2">
    <source>
        <dbReference type="ARBA" id="ARBA00022771"/>
    </source>
</evidence>
<feature type="region of interest" description="Disordered" evidence="5">
    <location>
        <begin position="360"/>
        <end position="392"/>
    </location>
</feature>
<dbReference type="InterPro" id="IPR027370">
    <property type="entry name" value="Znf-RING_euk"/>
</dbReference>
<dbReference type="Proteomes" id="UP000717585">
    <property type="component" value="Unassembled WGS sequence"/>
</dbReference>
<protein>
    <submittedName>
        <fullName evidence="8">Ring finger domain</fullName>
    </submittedName>
</protein>
<reference evidence="8" key="1">
    <citation type="submission" date="2021-05" db="EMBL/GenBank/DDBJ databases">
        <title>A free-living protist that lacks canonical eukaryotic 1 DNA replication and segregation systems.</title>
        <authorList>
            <person name="Salas-Leiva D.E."/>
            <person name="Tromer E.C."/>
            <person name="Curtis B.A."/>
            <person name="Jerlstrom-Hultqvist J."/>
            <person name="Kolisko M."/>
            <person name="Yi Z."/>
            <person name="Salas-Leiva J.S."/>
            <person name="Gallot-Lavallee L."/>
            <person name="Kops G.J.P.L."/>
            <person name="Archibald J.M."/>
            <person name="Simpson A.G.B."/>
            <person name="Roger A.J."/>
        </authorList>
    </citation>
    <scope>NUCLEOTIDE SEQUENCE</scope>
    <source>
        <strain evidence="8">BICM</strain>
    </source>
</reference>
<comment type="caution">
    <text evidence="8">The sequence shown here is derived from an EMBL/GenBank/DDBJ whole genome shotgun (WGS) entry which is preliminary data.</text>
</comment>
<dbReference type="Pfam" id="PF13445">
    <property type="entry name" value="zf-RING_UBOX"/>
    <property type="match status" value="1"/>
</dbReference>
<dbReference type="AlphaFoldDB" id="A0A8J6DY36"/>
<dbReference type="Pfam" id="PF02176">
    <property type="entry name" value="zf-TRAF"/>
    <property type="match status" value="1"/>
</dbReference>
<dbReference type="Gene3D" id="3.30.40.10">
    <property type="entry name" value="Zinc/RING finger domain, C3HC4 (zinc finger)"/>
    <property type="match status" value="2"/>
</dbReference>
<dbReference type="InterPro" id="IPR013083">
    <property type="entry name" value="Znf_RING/FYVE/PHD"/>
</dbReference>
<keyword evidence="2 4" id="KW-0863">Zinc-finger</keyword>
<keyword evidence="9" id="KW-1185">Reference proteome</keyword>
<proteinExistence type="predicted"/>
<feature type="compositionally biased region" description="Basic and acidic residues" evidence="5">
    <location>
        <begin position="549"/>
        <end position="564"/>
    </location>
</feature>
<evidence type="ECO:0000256" key="1">
    <source>
        <dbReference type="ARBA" id="ARBA00022723"/>
    </source>
</evidence>
<evidence type="ECO:0000256" key="4">
    <source>
        <dbReference type="PROSITE-ProRule" id="PRU00207"/>
    </source>
</evidence>
<evidence type="ECO:0000313" key="8">
    <source>
        <dbReference type="EMBL" id="KAG9391464.1"/>
    </source>
</evidence>
<gene>
    <name evidence="8" type="ORF">J8273_6224</name>
</gene>
<dbReference type="PROSITE" id="PS50145">
    <property type="entry name" value="ZF_TRAF"/>
    <property type="match status" value="2"/>
</dbReference>
<evidence type="ECO:0000259" key="6">
    <source>
        <dbReference type="PROSITE" id="PS50089"/>
    </source>
</evidence>
<feature type="domain" description="TRAF-type" evidence="7">
    <location>
        <begin position="89"/>
        <end position="132"/>
    </location>
</feature>
<keyword evidence="1 4" id="KW-0479">Metal-binding</keyword>
<dbReference type="GO" id="GO:0008270">
    <property type="term" value="F:zinc ion binding"/>
    <property type="evidence" value="ECO:0007669"/>
    <property type="project" value="UniProtKB-KW"/>
</dbReference>
<dbReference type="InterPro" id="IPR001293">
    <property type="entry name" value="Znf_TRAF"/>
</dbReference>
<evidence type="ECO:0000256" key="5">
    <source>
        <dbReference type="SAM" id="MobiDB-lite"/>
    </source>
</evidence>
<feature type="zinc finger region" description="TRAF-type" evidence="4">
    <location>
        <begin position="133"/>
        <end position="189"/>
    </location>
</feature>
<feature type="domain" description="RING-type" evidence="6">
    <location>
        <begin position="12"/>
        <end position="51"/>
    </location>
</feature>
<feature type="compositionally biased region" description="Basic and acidic residues" evidence="5">
    <location>
        <begin position="447"/>
        <end position="490"/>
    </location>
</feature>
<dbReference type="InterPro" id="IPR001841">
    <property type="entry name" value="Znf_RING"/>
</dbReference>
<dbReference type="EMBL" id="JAHDYR010000053">
    <property type="protein sequence ID" value="KAG9391464.1"/>
    <property type="molecule type" value="Genomic_DNA"/>
</dbReference>
<organism evidence="8 9">
    <name type="scientific">Carpediemonas membranifera</name>
    <dbReference type="NCBI Taxonomy" id="201153"/>
    <lineage>
        <taxon>Eukaryota</taxon>
        <taxon>Metamonada</taxon>
        <taxon>Carpediemonas-like organisms</taxon>
        <taxon>Carpediemonas</taxon>
    </lineage>
</organism>
<dbReference type="OrthoDB" id="6477712at2759"/>
<evidence type="ECO:0000259" key="7">
    <source>
        <dbReference type="PROSITE" id="PS50145"/>
    </source>
</evidence>
<dbReference type="PANTHER" id="PTHR10131:SF94">
    <property type="entry name" value="TNF RECEPTOR-ASSOCIATED FACTOR 4"/>
    <property type="match status" value="1"/>
</dbReference>
<accession>A0A8J6DY36</accession>
<evidence type="ECO:0000313" key="9">
    <source>
        <dbReference type="Proteomes" id="UP000717585"/>
    </source>
</evidence>
<dbReference type="SMART" id="SM00184">
    <property type="entry name" value="RING"/>
    <property type="match status" value="1"/>
</dbReference>
<dbReference type="SUPFAM" id="SSF57850">
    <property type="entry name" value="RING/U-box"/>
    <property type="match status" value="1"/>
</dbReference>
<dbReference type="InterPro" id="IPR017907">
    <property type="entry name" value="Znf_RING_CS"/>
</dbReference>
<dbReference type="PANTHER" id="PTHR10131">
    <property type="entry name" value="TNF RECEPTOR ASSOCIATED FACTOR"/>
    <property type="match status" value="1"/>
</dbReference>
<dbReference type="PROSITE" id="PS50089">
    <property type="entry name" value="ZF_RING_2"/>
    <property type="match status" value="1"/>
</dbReference>
<feature type="region of interest" description="Disordered" evidence="5">
    <location>
        <begin position="447"/>
        <end position="605"/>
    </location>
</feature>
<feature type="compositionally biased region" description="Acidic residues" evidence="5">
    <location>
        <begin position="366"/>
        <end position="387"/>
    </location>
</feature>
<dbReference type="PROSITE" id="PS00518">
    <property type="entry name" value="ZF_RING_1"/>
    <property type="match status" value="1"/>
</dbReference>
<feature type="compositionally biased region" description="Low complexity" evidence="5">
    <location>
        <begin position="491"/>
        <end position="502"/>
    </location>
</feature>
<keyword evidence="3 4" id="KW-0862">Zinc</keyword>
<name>A0A8J6DY36_9EUKA</name>
<feature type="zinc finger region" description="TRAF-type" evidence="4">
    <location>
        <begin position="89"/>
        <end position="132"/>
    </location>
</feature>